<dbReference type="SMART" id="SM00448">
    <property type="entry name" value="REC"/>
    <property type="match status" value="1"/>
</dbReference>
<reference evidence="4 5" key="1">
    <citation type="submission" date="2020-08" db="EMBL/GenBank/DDBJ databases">
        <title>Bridging the membrane lipid divide: bacteria of the FCB group superphylum have the potential to synthesize archaeal ether lipids.</title>
        <authorList>
            <person name="Villanueva L."/>
            <person name="Von Meijenfeldt F.A.B."/>
            <person name="Westbye A.B."/>
            <person name="Yadav S."/>
            <person name="Hopmans E.C."/>
            <person name="Dutilh B.E."/>
            <person name="Sinninghe Damste J.S."/>
        </authorList>
    </citation>
    <scope>NUCLEOTIDE SEQUENCE [LARGE SCALE GENOMIC DNA]</scope>
    <source>
        <strain evidence="4">NIOZ-UU17</strain>
    </source>
</reference>
<accession>A0A8J6TVT1</accession>
<evidence type="ECO:0000256" key="1">
    <source>
        <dbReference type="ARBA" id="ARBA00022553"/>
    </source>
</evidence>
<dbReference type="SUPFAM" id="SSF52172">
    <property type="entry name" value="CheY-like"/>
    <property type="match status" value="1"/>
</dbReference>
<proteinExistence type="predicted"/>
<dbReference type="InterPro" id="IPR001789">
    <property type="entry name" value="Sig_transdc_resp-reg_receiver"/>
</dbReference>
<dbReference type="PANTHER" id="PTHR44591">
    <property type="entry name" value="STRESS RESPONSE REGULATOR PROTEIN 1"/>
    <property type="match status" value="1"/>
</dbReference>
<dbReference type="AlphaFoldDB" id="A0A8J6TVT1"/>
<dbReference type="Gene3D" id="3.40.50.2300">
    <property type="match status" value="1"/>
</dbReference>
<dbReference type="Proteomes" id="UP000605201">
    <property type="component" value="Unassembled WGS sequence"/>
</dbReference>
<evidence type="ECO:0000256" key="2">
    <source>
        <dbReference type="PROSITE-ProRule" id="PRU00169"/>
    </source>
</evidence>
<feature type="domain" description="Response regulatory" evidence="3">
    <location>
        <begin position="6"/>
        <end position="126"/>
    </location>
</feature>
<sequence>MSDELDVIIVDDDPSVCEVLTDMIKKFYTWGNVISFTDVDEAISYCLSLEVGVGIFVIDVFLGGQSGFCFLDSIKDKFPAAHEDSVVITGSASDDVVNMCISSDVHYLLEKPIRPYALQLAVRAIVTKYLTFARRLLRDPSFAANVTKF</sequence>
<gene>
    <name evidence="4" type="ORF">H8D96_17020</name>
</gene>
<dbReference type="PANTHER" id="PTHR44591:SF3">
    <property type="entry name" value="RESPONSE REGULATORY DOMAIN-CONTAINING PROTEIN"/>
    <property type="match status" value="1"/>
</dbReference>
<organism evidence="4 5">
    <name type="scientific">Candidatus Desulfatibia vada</name>
    <dbReference type="NCBI Taxonomy" id="2841696"/>
    <lineage>
        <taxon>Bacteria</taxon>
        <taxon>Pseudomonadati</taxon>
        <taxon>Thermodesulfobacteriota</taxon>
        <taxon>Desulfobacteria</taxon>
        <taxon>Desulfobacterales</taxon>
        <taxon>Desulfobacterales incertae sedis</taxon>
        <taxon>Candidatus Desulfatibia</taxon>
    </lineage>
</organism>
<protein>
    <submittedName>
        <fullName evidence="4">Response regulator transcription factor</fullName>
    </submittedName>
</protein>
<evidence type="ECO:0000313" key="4">
    <source>
        <dbReference type="EMBL" id="MBC8433612.1"/>
    </source>
</evidence>
<keyword evidence="1 2" id="KW-0597">Phosphoprotein</keyword>
<evidence type="ECO:0000313" key="5">
    <source>
        <dbReference type="Proteomes" id="UP000605201"/>
    </source>
</evidence>
<dbReference type="PROSITE" id="PS50110">
    <property type="entry name" value="RESPONSE_REGULATORY"/>
    <property type="match status" value="1"/>
</dbReference>
<name>A0A8J6TVT1_9BACT</name>
<feature type="modified residue" description="4-aspartylphosphate" evidence="2">
    <location>
        <position position="59"/>
    </location>
</feature>
<comment type="caution">
    <text evidence="4">The sequence shown here is derived from an EMBL/GenBank/DDBJ whole genome shotgun (WGS) entry which is preliminary data.</text>
</comment>
<dbReference type="GO" id="GO:0000160">
    <property type="term" value="P:phosphorelay signal transduction system"/>
    <property type="evidence" value="ECO:0007669"/>
    <property type="project" value="InterPro"/>
</dbReference>
<evidence type="ECO:0000259" key="3">
    <source>
        <dbReference type="PROSITE" id="PS50110"/>
    </source>
</evidence>
<dbReference type="Pfam" id="PF00072">
    <property type="entry name" value="Response_reg"/>
    <property type="match status" value="1"/>
</dbReference>
<dbReference type="CDD" id="cd00156">
    <property type="entry name" value="REC"/>
    <property type="match status" value="1"/>
</dbReference>
<dbReference type="InterPro" id="IPR050595">
    <property type="entry name" value="Bact_response_regulator"/>
</dbReference>
<dbReference type="EMBL" id="JACNIG010000311">
    <property type="protein sequence ID" value="MBC8433612.1"/>
    <property type="molecule type" value="Genomic_DNA"/>
</dbReference>
<dbReference type="InterPro" id="IPR011006">
    <property type="entry name" value="CheY-like_superfamily"/>
</dbReference>